<sequence length="40" mass="4845">MLMFIFSHAPLVLNYNHYLLHFLMLYTNGQFPTKICLYHV</sequence>
<organism evidence="1">
    <name type="scientific">Arundo donax</name>
    <name type="common">Giant reed</name>
    <name type="synonym">Donax arundinaceus</name>
    <dbReference type="NCBI Taxonomy" id="35708"/>
    <lineage>
        <taxon>Eukaryota</taxon>
        <taxon>Viridiplantae</taxon>
        <taxon>Streptophyta</taxon>
        <taxon>Embryophyta</taxon>
        <taxon>Tracheophyta</taxon>
        <taxon>Spermatophyta</taxon>
        <taxon>Magnoliopsida</taxon>
        <taxon>Liliopsida</taxon>
        <taxon>Poales</taxon>
        <taxon>Poaceae</taxon>
        <taxon>PACMAD clade</taxon>
        <taxon>Arundinoideae</taxon>
        <taxon>Arundineae</taxon>
        <taxon>Arundo</taxon>
    </lineage>
</organism>
<dbReference type="EMBL" id="GBRH01235746">
    <property type="protein sequence ID" value="JAD62149.1"/>
    <property type="molecule type" value="Transcribed_RNA"/>
</dbReference>
<protein>
    <submittedName>
        <fullName evidence="1">Uncharacterized protein</fullName>
    </submittedName>
</protein>
<reference evidence="1" key="1">
    <citation type="submission" date="2014-09" db="EMBL/GenBank/DDBJ databases">
        <authorList>
            <person name="Magalhaes I.L.F."/>
            <person name="Oliveira U."/>
            <person name="Santos F.R."/>
            <person name="Vidigal T.H.D.A."/>
            <person name="Brescovit A.D."/>
            <person name="Santos A.J."/>
        </authorList>
    </citation>
    <scope>NUCLEOTIDE SEQUENCE</scope>
    <source>
        <tissue evidence="1">Shoot tissue taken approximately 20 cm above the soil surface</tissue>
    </source>
</reference>
<reference evidence="1" key="2">
    <citation type="journal article" date="2015" name="Data Brief">
        <title>Shoot transcriptome of the giant reed, Arundo donax.</title>
        <authorList>
            <person name="Barrero R.A."/>
            <person name="Guerrero F.D."/>
            <person name="Moolhuijzen P."/>
            <person name="Goolsby J.A."/>
            <person name="Tidwell J."/>
            <person name="Bellgard S.E."/>
            <person name="Bellgard M.I."/>
        </authorList>
    </citation>
    <scope>NUCLEOTIDE SEQUENCE</scope>
    <source>
        <tissue evidence="1">Shoot tissue taken approximately 20 cm above the soil surface</tissue>
    </source>
</reference>
<name>A0A0A9BDY7_ARUDO</name>
<proteinExistence type="predicted"/>
<dbReference type="AlphaFoldDB" id="A0A0A9BDY7"/>
<accession>A0A0A9BDY7</accession>
<evidence type="ECO:0000313" key="1">
    <source>
        <dbReference type="EMBL" id="JAD62149.1"/>
    </source>
</evidence>